<dbReference type="InterPro" id="IPR006977">
    <property type="entry name" value="Yip1_dom"/>
</dbReference>
<evidence type="ECO:0000256" key="4">
    <source>
        <dbReference type="ARBA" id="ARBA00023136"/>
    </source>
</evidence>
<protein>
    <submittedName>
        <fullName evidence="7">DUF1282 domain-containing protein</fullName>
    </submittedName>
</protein>
<organism evidence="7 8">
    <name type="scientific">Duganella fentianensis</name>
    <dbReference type="NCBI Taxonomy" id="2692177"/>
    <lineage>
        <taxon>Bacteria</taxon>
        <taxon>Pseudomonadati</taxon>
        <taxon>Pseudomonadota</taxon>
        <taxon>Betaproteobacteria</taxon>
        <taxon>Burkholderiales</taxon>
        <taxon>Oxalobacteraceae</taxon>
        <taxon>Telluria group</taxon>
        <taxon>Duganella</taxon>
    </lineage>
</organism>
<dbReference type="RefSeq" id="WP_161035864.1">
    <property type="nucleotide sequence ID" value="NZ_WWCL01000003.1"/>
</dbReference>
<accession>A0A845I3E6</accession>
<evidence type="ECO:0000313" key="7">
    <source>
        <dbReference type="EMBL" id="MYN46321.1"/>
    </source>
</evidence>
<name>A0A845I3E6_9BURK</name>
<keyword evidence="4 5" id="KW-0472">Membrane</keyword>
<feature type="transmembrane region" description="Helical" evidence="5">
    <location>
        <begin position="164"/>
        <end position="185"/>
    </location>
</feature>
<gene>
    <name evidence="7" type="ORF">GTP23_14815</name>
</gene>
<evidence type="ECO:0000313" key="8">
    <source>
        <dbReference type="Proteomes" id="UP000444316"/>
    </source>
</evidence>
<evidence type="ECO:0000256" key="2">
    <source>
        <dbReference type="ARBA" id="ARBA00022692"/>
    </source>
</evidence>
<feature type="transmembrane region" description="Helical" evidence="5">
    <location>
        <begin position="130"/>
        <end position="152"/>
    </location>
</feature>
<keyword evidence="8" id="KW-1185">Reference proteome</keyword>
<sequence length="189" mass="20408">MNLVNLSKMPFSFHAGWDEVVVGHHPVIKTFLLLVLPCSLLPPLVLLYGSHEPSSVLRLNSAAVSWHEIALVFFVAELLTVPLMGWLIRACAAERKIAASFRDTFLLAAIIAVPMCLSSLGLLLPDLGSMLGLGVAGLMVAASLLYHGMYVVLKLAEEFEAQALAYQVFGVGALVWALLSAYILLQLHG</sequence>
<evidence type="ECO:0000256" key="3">
    <source>
        <dbReference type="ARBA" id="ARBA00022989"/>
    </source>
</evidence>
<keyword evidence="2 5" id="KW-0812">Transmembrane</keyword>
<dbReference type="Proteomes" id="UP000444316">
    <property type="component" value="Unassembled WGS sequence"/>
</dbReference>
<dbReference type="AlphaFoldDB" id="A0A845I3E6"/>
<feature type="transmembrane region" description="Helical" evidence="5">
    <location>
        <begin position="31"/>
        <end position="49"/>
    </location>
</feature>
<comment type="subcellular location">
    <subcellularLocation>
        <location evidence="1">Membrane</location>
        <topology evidence="1">Multi-pass membrane protein</topology>
    </subcellularLocation>
</comment>
<dbReference type="EMBL" id="WWCL01000003">
    <property type="protein sequence ID" value="MYN46321.1"/>
    <property type="molecule type" value="Genomic_DNA"/>
</dbReference>
<feature type="transmembrane region" description="Helical" evidence="5">
    <location>
        <begin position="69"/>
        <end position="92"/>
    </location>
</feature>
<feature type="domain" description="Yip1" evidence="6">
    <location>
        <begin position="16"/>
        <end position="178"/>
    </location>
</feature>
<evidence type="ECO:0000256" key="1">
    <source>
        <dbReference type="ARBA" id="ARBA00004141"/>
    </source>
</evidence>
<dbReference type="Pfam" id="PF04893">
    <property type="entry name" value="Yip1"/>
    <property type="match status" value="1"/>
</dbReference>
<evidence type="ECO:0000256" key="5">
    <source>
        <dbReference type="SAM" id="Phobius"/>
    </source>
</evidence>
<feature type="transmembrane region" description="Helical" evidence="5">
    <location>
        <begin position="104"/>
        <end position="124"/>
    </location>
</feature>
<dbReference type="GO" id="GO:0016020">
    <property type="term" value="C:membrane"/>
    <property type="evidence" value="ECO:0007669"/>
    <property type="project" value="UniProtKB-SubCell"/>
</dbReference>
<comment type="caution">
    <text evidence="7">The sequence shown here is derived from an EMBL/GenBank/DDBJ whole genome shotgun (WGS) entry which is preliminary data.</text>
</comment>
<keyword evidence="3 5" id="KW-1133">Transmembrane helix</keyword>
<evidence type="ECO:0000259" key="6">
    <source>
        <dbReference type="Pfam" id="PF04893"/>
    </source>
</evidence>
<proteinExistence type="predicted"/>
<reference evidence="7" key="1">
    <citation type="submission" date="2019-12" db="EMBL/GenBank/DDBJ databases">
        <title>Novel species isolated from a subtropical stream in China.</title>
        <authorList>
            <person name="Lu H."/>
        </authorList>
    </citation>
    <scope>NUCLEOTIDE SEQUENCE [LARGE SCALE GENOMIC DNA]</scope>
    <source>
        <strain evidence="7">FT93W</strain>
    </source>
</reference>